<dbReference type="InterPro" id="IPR045569">
    <property type="entry name" value="Metalloprtase-TldD/E_C"/>
</dbReference>
<dbReference type="SUPFAM" id="SSF111283">
    <property type="entry name" value="Putative modulator of DNA gyrase, PmbA/TldD"/>
    <property type="match status" value="1"/>
</dbReference>
<dbReference type="Proteomes" id="UP000007468">
    <property type="component" value="Chromosome"/>
</dbReference>
<gene>
    <name evidence="2" type="ordered locus">HMPREF0389_01309</name>
</gene>
<evidence type="ECO:0000313" key="2">
    <source>
        <dbReference type="EMBL" id="EFE28056.1"/>
    </source>
</evidence>
<proteinExistence type="predicted"/>
<reference evidence="3" key="1">
    <citation type="submission" date="2010-12" db="EMBL/GenBank/DDBJ databases">
        <title>The genome sequence of Filifactor alocis strain ATCC 35896.</title>
        <authorList>
            <consortium name="The Broad Institute Genome Sequencing Platform"/>
            <person name="Ward D."/>
            <person name="Earl A."/>
            <person name="Feldgarden M."/>
            <person name="Young S.K."/>
            <person name="Gargeya S."/>
            <person name="Zeng Q."/>
            <person name="Alvarado L."/>
            <person name="Berlin A."/>
            <person name="Bochicchio J."/>
            <person name="Chapman S.B."/>
            <person name="Chen Z."/>
            <person name="Freedman E."/>
            <person name="Gellesch M."/>
            <person name="Goldberg J."/>
            <person name="Griggs A."/>
            <person name="Gujja S."/>
            <person name="Heilman E."/>
            <person name="Heiman D."/>
            <person name="Howarth C."/>
            <person name="Mehta T."/>
            <person name="Neiman D."/>
            <person name="Pearson M."/>
            <person name="Roberts A."/>
            <person name="Saif S."/>
            <person name="Shea T."/>
            <person name="Shenoy N."/>
            <person name="Sisk P."/>
            <person name="Stolte C."/>
            <person name="Sykes S."/>
            <person name="White J."/>
            <person name="Yandava C."/>
            <person name="Izard J."/>
            <person name="Blanton J.M."/>
            <person name="Baranova O.V."/>
            <person name="Tanner A.C."/>
            <person name="Dewhirst F.E."/>
            <person name="Haas B."/>
            <person name="Nusbaum C."/>
            <person name="Birren B."/>
        </authorList>
    </citation>
    <scope>NUCLEOTIDE SEQUENCE [LARGE SCALE GENOMIC DNA]</scope>
    <source>
        <strain evidence="3">ATCC 35896 / D40 B5</strain>
    </source>
</reference>
<dbReference type="PATRIC" id="fig|546269.5.peg.1691"/>
<dbReference type="InterPro" id="IPR047657">
    <property type="entry name" value="PmbA"/>
</dbReference>
<sequence length="431" mass="49149">MIETIKNILSSMTEVSDWIITEEQSASKELFFVKDKLDMNRGTDIHEFAVRVFVDFQEGEERYKGDADVVLSPLDSVEELTKKLEQAAFSAKFVKNKWYPLPVNTATEYPVMKKRDNIKALNEYYDDLHQVFYQDYGYTSKVNSCEVFAIEGTKRVVTSTGCDCTYPKNEFTFEIVTDCNEGEEPVEIFNGYYLTEMDLQEIERITKKQLMETEGRSKAVRNATLSDMRVILSGDAVEEFFQFYLQQASDVMVYTNIGKAKIGQAFQSKDAKEPITIKMKPNLETSIYARPVDAEGTVLKEYDLMYEGEIKALRTTAKFSHYLGIDHVGTVNTFEVLGGKESLEEYKKQDYLEILTFSCFLADEITGDFGGEFRLAKLVQNGTETFVTGGAISENIFNIQNQMRFSREKEVRRYSVTPSAIIFDGVTVSGE</sequence>
<evidence type="ECO:0000313" key="3">
    <source>
        <dbReference type="Proteomes" id="UP000007468"/>
    </source>
</evidence>
<dbReference type="STRING" id="546269.HMPREF0389_01309"/>
<dbReference type="KEGG" id="faa:HMPREF0389_01309"/>
<feature type="domain" description="Metalloprotease TldD/E C-terminal" evidence="1">
    <location>
        <begin position="227"/>
        <end position="430"/>
    </location>
</feature>
<dbReference type="GO" id="GO:0006508">
    <property type="term" value="P:proteolysis"/>
    <property type="evidence" value="ECO:0007669"/>
    <property type="project" value="InterPro"/>
</dbReference>
<name>D6GT71_FILAD</name>
<protein>
    <submittedName>
        <fullName evidence="2">Modulator of DNA gyrase family protein</fullName>
    </submittedName>
</protein>
<dbReference type="InterPro" id="IPR036059">
    <property type="entry name" value="TldD/PmbA_sf"/>
</dbReference>
<keyword evidence="3" id="KW-1185">Reference proteome</keyword>
<accession>D6GT71</accession>
<dbReference type="AlphaFoldDB" id="D6GT71"/>
<dbReference type="eggNOG" id="COG0312">
    <property type="taxonomic scope" value="Bacteria"/>
</dbReference>
<dbReference type="PANTHER" id="PTHR43421">
    <property type="entry name" value="METALLOPROTEASE PMBA"/>
    <property type="match status" value="1"/>
</dbReference>
<dbReference type="GO" id="GO:0005829">
    <property type="term" value="C:cytosol"/>
    <property type="evidence" value="ECO:0007669"/>
    <property type="project" value="TreeGrafter"/>
</dbReference>
<organism evidence="2 3">
    <name type="scientific">Filifactor alocis (strain ATCC 35896 / CCUG 47790 / D40 B5)</name>
    <name type="common">Fusobacterium alocis</name>
    <dbReference type="NCBI Taxonomy" id="546269"/>
    <lineage>
        <taxon>Bacteria</taxon>
        <taxon>Bacillati</taxon>
        <taxon>Bacillota</taxon>
        <taxon>Clostridia</taxon>
        <taxon>Peptostreptococcales</taxon>
        <taxon>Filifactoraceae</taxon>
        <taxon>Filifactor</taxon>
    </lineage>
</organism>
<dbReference type="GO" id="GO:0008237">
    <property type="term" value="F:metallopeptidase activity"/>
    <property type="evidence" value="ECO:0007669"/>
    <property type="project" value="InterPro"/>
</dbReference>
<evidence type="ECO:0000259" key="1">
    <source>
        <dbReference type="Pfam" id="PF19289"/>
    </source>
</evidence>
<dbReference type="PANTHER" id="PTHR43421:SF1">
    <property type="entry name" value="METALLOPROTEASE PMBA"/>
    <property type="match status" value="1"/>
</dbReference>
<dbReference type="EMBL" id="CP002390">
    <property type="protein sequence ID" value="EFE28056.1"/>
    <property type="molecule type" value="Genomic_DNA"/>
</dbReference>
<dbReference type="Pfam" id="PF19289">
    <property type="entry name" value="PmbA_TldD_3rd"/>
    <property type="match status" value="1"/>
</dbReference>
<dbReference type="RefSeq" id="WP_014263136.1">
    <property type="nucleotide sequence ID" value="NC_016630.1"/>
</dbReference>